<gene>
    <name evidence="1" type="ORF">AVDCRST_MAG64-2221</name>
</gene>
<proteinExistence type="predicted"/>
<name>A0A6J4P9Q5_9BACT</name>
<organism evidence="1">
    <name type="scientific">uncultured Phycisphaerae bacterium</name>
    <dbReference type="NCBI Taxonomy" id="904963"/>
    <lineage>
        <taxon>Bacteria</taxon>
        <taxon>Pseudomonadati</taxon>
        <taxon>Planctomycetota</taxon>
        <taxon>Phycisphaerae</taxon>
        <taxon>environmental samples</taxon>
    </lineage>
</organism>
<sequence length="63" mass="6625">LGADWGARELARRGPRADLAPDPNLPDDTRLWAALQDAGGGTWGGCVYDADAVVRRLGAARHG</sequence>
<protein>
    <submittedName>
        <fullName evidence="1">Uncharacterized dehydratase, YagF/YjhG family</fullName>
    </submittedName>
</protein>
<evidence type="ECO:0000313" key="1">
    <source>
        <dbReference type="EMBL" id="CAA9408456.1"/>
    </source>
</evidence>
<accession>A0A6J4P9Q5</accession>
<dbReference type="AlphaFoldDB" id="A0A6J4P9Q5"/>
<reference evidence="1" key="1">
    <citation type="submission" date="2020-02" db="EMBL/GenBank/DDBJ databases">
        <authorList>
            <person name="Meier V. D."/>
        </authorList>
    </citation>
    <scope>NUCLEOTIDE SEQUENCE</scope>
    <source>
        <strain evidence="1">AVDCRST_MAG64</strain>
    </source>
</reference>
<dbReference type="EMBL" id="CADCUQ010000485">
    <property type="protein sequence ID" value="CAA9408456.1"/>
    <property type="molecule type" value="Genomic_DNA"/>
</dbReference>
<feature type="non-terminal residue" evidence="1">
    <location>
        <position position="1"/>
    </location>
</feature>